<dbReference type="STRING" id="370526.SAMN04489835_3001"/>
<feature type="domain" description="Amidase" evidence="4">
    <location>
        <begin position="27"/>
        <end position="439"/>
    </location>
</feature>
<evidence type="ECO:0000256" key="2">
    <source>
        <dbReference type="ARBA" id="ARBA00009199"/>
    </source>
</evidence>
<proteinExistence type="inferred from homology"/>
<dbReference type="PANTHER" id="PTHR11895:SF7">
    <property type="entry name" value="GLUTAMYL-TRNA(GLN) AMIDOTRANSFERASE SUBUNIT A, MITOCHONDRIAL"/>
    <property type="match status" value="1"/>
</dbReference>
<evidence type="ECO:0000313" key="6">
    <source>
        <dbReference type="Proteomes" id="UP000182915"/>
    </source>
</evidence>
<dbReference type="PANTHER" id="PTHR11895">
    <property type="entry name" value="TRANSAMIDASE"/>
    <property type="match status" value="1"/>
</dbReference>
<keyword evidence="6" id="KW-1185">Reference proteome</keyword>
<dbReference type="EC" id="3.5.1.4" evidence="3"/>
<dbReference type="InterPro" id="IPR036928">
    <property type="entry name" value="AS_sf"/>
</dbReference>
<reference evidence="6" key="1">
    <citation type="submission" date="2016-10" db="EMBL/GenBank/DDBJ databases">
        <authorList>
            <person name="Varghese N."/>
            <person name="Submissions S."/>
        </authorList>
    </citation>
    <scope>NUCLEOTIDE SEQUENCE [LARGE SCALE GENOMIC DNA]</scope>
    <source>
        <strain evidence="6">DSM 45405</strain>
    </source>
</reference>
<dbReference type="RefSeq" id="WP_083407814.1">
    <property type="nucleotide sequence ID" value="NZ_LT629971.1"/>
</dbReference>
<dbReference type="InterPro" id="IPR023631">
    <property type="entry name" value="Amidase_dom"/>
</dbReference>
<evidence type="ECO:0000259" key="4">
    <source>
        <dbReference type="Pfam" id="PF01425"/>
    </source>
</evidence>
<dbReference type="InterPro" id="IPR000120">
    <property type="entry name" value="Amidase"/>
</dbReference>
<dbReference type="OrthoDB" id="5175573at2"/>
<accession>A0A1H6K4P7</accession>
<evidence type="ECO:0000256" key="1">
    <source>
        <dbReference type="ARBA" id="ARBA00001311"/>
    </source>
</evidence>
<name>A0A1H6K4P7_MYCRU</name>
<dbReference type="EMBL" id="LT629971">
    <property type="protein sequence ID" value="SEH69859.1"/>
    <property type="molecule type" value="Genomic_DNA"/>
</dbReference>
<dbReference type="NCBIfam" id="NF009119">
    <property type="entry name" value="PRK12470.1"/>
    <property type="match status" value="1"/>
</dbReference>
<protein>
    <recommendedName>
        <fullName evidence="3">amidase</fullName>
        <ecNumber evidence="3">3.5.1.4</ecNumber>
    </recommendedName>
</protein>
<dbReference type="SUPFAM" id="SSF75304">
    <property type="entry name" value="Amidase signature (AS) enzymes"/>
    <property type="match status" value="1"/>
</dbReference>
<comment type="similarity">
    <text evidence="2">Belongs to the amidase family.</text>
</comment>
<sequence>MDTCELAFAGAAEQARRLAAGAITAPDLLELYLDRIARLDPLLHAYRVVVAESARREAAAAQSRIDAGERLPLLGVPIAIKDNVDVAGETTTYGSSAHGPAPERDAEVVQRLRQAGAVVIGKTTVPEMLLWPFTETITFGATRNPWNVDFAPGGSSGGSGAAVAAGLAPIALGSDGMGSIRIPATWCGLFGLKPQRDRVPMAPHDDAWNGLSVNGPITRTVEDAGLFLEAVTGESGFVDAAKNEPRRLRIALSDKLPPLLMARLGRVQRTALDEAGRLLRDLGHDVVVRDPDYPTSVMFDQALPRYFRGCYDDVQTLAHPERLEARTRSFARVGKMISDRRMTAIRAAESVTAERIQAIFDDVDVVVTPGTARGPSRIGGYQRRGMLSTLLSVASRVPYQALINVTGQPAAVVPWGFDGNGVPTSVQLIGRPSDEATLLSLAGQIEKVRPWAHRRPPVS</sequence>
<organism evidence="5 6">
    <name type="scientific">Mycolicibacterium rutilum</name>
    <name type="common">Mycobacterium rutilum</name>
    <dbReference type="NCBI Taxonomy" id="370526"/>
    <lineage>
        <taxon>Bacteria</taxon>
        <taxon>Bacillati</taxon>
        <taxon>Actinomycetota</taxon>
        <taxon>Actinomycetes</taxon>
        <taxon>Mycobacteriales</taxon>
        <taxon>Mycobacteriaceae</taxon>
        <taxon>Mycolicibacterium</taxon>
    </lineage>
</organism>
<dbReference type="GO" id="GO:0004040">
    <property type="term" value="F:amidase activity"/>
    <property type="evidence" value="ECO:0007669"/>
    <property type="project" value="UniProtKB-EC"/>
</dbReference>
<gene>
    <name evidence="5" type="ORF">SAMN04489835_3001</name>
</gene>
<evidence type="ECO:0000256" key="3">
    <source>
        <dbReference type="ARBA" id="ARBA00012922"/>
    </source>
</evidence>
<dbReference type="Proteomes" id="UP000182915">
    <property type="component" value="Chromosome I"/>
</dbReference>
<evidence type="ECO:0000313" key="5">
    <source>
        <dbReference type="EMBL" id="SEH69859.1"/>
    </source>
</evidence>
<comment type="catalytic activity">
    <reaction evidence="1">
        <text>a monocarboxylic acid amide + H2O = a monocarboxylate + NH4(+)</text>
        <dbReference type="Rhea" id="RHEA:12020"/>
        <dbReference type="ChEBI" id="CHEBI:15377"/>
        <dbReference type="ChEBI" id="CHEBI:28938"/>
        <dbReference type="ChEBI" id="CHEBI:35757"/>
        <dbReference type="ChEBI" id="CHEBI:83628"/>
        <dbReference type="EC" id="3.5.1.4"/>
    </reaction>
</comment>
<dbReference type="Gene3D" id="3.90.1300.10">
    <property type="entry name" value="Amidase signature (AS) domain"/>
    <property type="match status" value="1"/>
</dbReference>
<dbReference type="AlphaFoldDB" id="A0A1H6K4P7"/>
<dbReference type="Pfam" id="PF01425">
    <property type="entry name" value="Amidase"/>
    <property type="match status" value="1"/>
</dbReference>